<evidence type="ECO:0000259" key="1">
    <source>
        <dbReference type="PROSITE" id="PS50994"/>
    </source>
</evidence>
<dbReference type="InterPro" id="IPR036397">
    <property type="entry name" value="RNaseH_sf"/>
</dbReference>
<dbReference type="AlphaFoldDB" id="A0ABD3GCB9"/>
<dbReference type="PANTHER" id="PTHR37984">
    <property type="entry name" value="PROTEIN CBG26694"/>
    <property type="match status" value="1"/>
</dbReference>
<protein>
    <recommendedName>
        <fullName evidence="1">Integrase catalytic domain-containing protein</fullName>
    </recommendedName>
</protein>
<evidence type="ECO:0000313" key="3">
    <source>
        <dbReference type="Proteomes" id="UP001633002"/>
    </source>
</evidence>
<keyword evidence="3" id="KW-1185">Reference proteome</keyword>
<dbReference type="PANTHER" id="PTHR37984:SF5">
    <property type="entry name" value="PROTEIN NYNRIN-LIKE"/>
    <property type="match status" value="1"/>
</dbReference>
<accession>A0ABD3GCB9</accession>
<evidence type="ECO:0000313" key="2">
    <source>
        <dbReference type="EMBL" id="KAL3676828.1"/>
    </source>
</evidence>
<dbReference type="InterPro" id="IPR001584">
    <property type="entry name" value="Integrase_cat-core"/>
</dbReference>
<dbReference type="InterPro" id="IPR050951">
    <property type="entry name" value="Retrovirus_Pol_polyprotein"/>
</dbReference>
<dbReference type="Gene3D" id="3.30.420.10">
    <property type="entry name" value="Ribonuclease H-like superfamily/Ribonuclease H"/>
    <property type="match status" value="1"/>
</dbReference>
<name>A0ABD3GCB9_9MARC</name>
<sequence length="422" mass="47700">MKVEKEYLMGAVVVVETDCLPLLGMITNCSTPDVTMLNWIAYIKSLNPEFKHIVGKENVVADMLSRVRYDGEDEMIEDDDDLVSKCSEEGIQSPTKRWLSMEATKEERWVTIAGGVRCRDPTKVDEGVPRESLGGSSRFGDYACGIMANEILGARKGGLVKPSEGRALRTKSMEAVCRFLLEDVICRYGCVGRITADRGELDTYEAKEFFQGYGVKLSLTTAYNPEGNAKSERGHPPIVKALVNACRGKASDWPRLLPFALWADRTTHSSVTGYMPAELMQGQKPIMPTEEQVSTWSVLPWEDEMTREELLELRIRQLEQRAEDVGIALEKLKQARLRNKDRFDKRHRLRPKPIREGDWVNNNATYTLRELDGARLRTPIAGKRVKIFKRRDGSADFAEEVEDEDLLDAEHDCEDDEGMSSL</sequence>
<dbReference type="PROSITE" id="PS50994">
    <property type="entry name" value="INTEGRASE"/>
    <property type="match status" value="1"/>
</dbReference>
<proteinExistence type="predicted"/>
<reference evidence="2 3" key="1">
    <citation type="submission" date="2024-09" db="EMBL/GenBank/DDBJ databases">
        <title>Chromosome-scale assembly of Riccia sorocarpa.</title>
        <authorList>
            <person name="Paukszto L."/>
        </authorList>
    </citation>
    <scope>NUCLEOTIDE SEQUENCE [LARGE SCALE GENOMIC DNA]</scope>
    <source>
        <strain evidence="2">LP-2024</strain>
        <tissue evidence="2">Aerial parts of the thallus</tissue>
    </source>
</reference>
<dbReference type="EMBL" id="JBJQOH010000008">
    <property type="protein sequence ID" value="KAL3676828.1"/>
    <property type="molecule type" value="Genomic_DNA"/>
</dbReference>
<dbReference type="SUPFAM" id="SSF53098">
    <property type="entry name" value="Ribonuclease H-like"/>
    <property type="match status" value="1"/>
</dbReference>
<dbReference type="InterPro" id="IPR012337">
    <property type="entry name" value="RNaseH-like_sf"/>
</dbReference>
<comment type="caution">
    <text evidence="2">The sequence shown here is derived from an EMBL/GenBank/DDBJ whole genome shotgun (WGS) entry which is preliminary data.</text>
</comment>
<organism evidence="2 3">
    <name type="scientific">Riccia sorocarpa</name>
    <dbReference type="NCBI Taxonomy" id="122646"/>
    <lineage>
        <taxon>Eukaryota</taxon>
        <taxon>Viridiplantae</taxon>
        <taxon>Streptophyta</taxon>
        <taxon>Embryophyta</taxon>
        <taxon>Marchantiophyta</taxon>
        <taxon>Marchantiopsida</taxon>
        <taxon>Marchantiidae</taxon>
        <taxon>Marchantiales</taxon>
        <taxon>Ricciaceae</taxon>
        <taxon>Riccia</taxon>
    </lineage>
</organism>
<dbReference type="Proteomes" id="UP001633002">
    <property type="component" value="Unassembled WGS sequence"/>
</dbReference>
<feature type="domain" description="Integrase catalytic" evidence="1">
    <location>
        <begin position="125"/>
        <end position="284"/>
    </location>
</feature>
<gene>
    <name evidence="2" type="ORF">R1sor_026776</name>
</gene>